<gene>
    <name evidence="3" type="ORF">BC008_16230</name>
</gene>
<proteinExistence type="predicted"/>
<feature type="domain" description="DNA polymerase Y-family little finger" evidence="2">
    <location>
        <begin position="9"/>
        <end position="92"/>
    </location>
</feature>
<sequence>MIKAANRREKESILLELKQIAQTLQERLNKHQASGWTLTLKVKFSDYQQITRSKTLLTPIRELDEIITQVKALFETIKLGDRNIRLLGISLSVDDYYYPRINIIN</sequence>
<protein>
    <recommendedName>
        <fullName evidence="2">DNA polymerase Y-family little finger domain-containing protein</fullName>
    </recommendedName>
</protein>
<dbReference type="Pfam" id="PF11799">
    <property type="entry name" value="IMS_C"/>
    <property type="match status" value="1"/>
</dbReference>
<dbReference type="Gene3D" id="3.30.1490.100">
    <property type="entry name" value="DNA polymerase, Y-family, little finger domain"/>
    <property type="match status" value="1"/>
</dbReference>
<comment type="caution">
    <text evidence="3">The sequence shown here is derived from an EMBL/GenBank/DDBJ whole genome shotgun (WGS) entry which is preliminary data.</text>
</comment>
<name>A0A0V7ZI51_9CYAN</name>
<dbReference type="SUPFAM" id="SSF100879">
    <property type="entry name" value="Lesion bypass DNA polymerase (Y-family), little finger domain"/>
    <property type="match status" value="1"/>
</dbReference>
<reference evidence="3 4" key="1">
    <citation type="journal article" date="2015" name="Genome Announc.">
        <title>Draft Genome of the Euendolithic (true boring) Cyanobacterium Mastigocoleus testarum strain BC008.</title>
        <authorList>
            <person name="Guida B.S."/>
            <person name="Garcia-Pichel F."/>
        </authorList>
    </citation>
    <scope>NUCLEOTIDE SEQUENCE [LARGE SCALE GENOMIC DNA]</scope>
    <source>
        <strain evidence="3 4">BC008</strain>
    </source>
</reference>
<dbReference type="GO" id="GO:0006281">
    <property type="term" value="P:DNA repair"/>
    <property type="evidence" value="ECO:0007669"/>
    <property type="project" value="InterPro"/>
</dbReference>
<accession>A0A0V7ZI51</accession>
<evidence type="ECO:0000256" key="1">
    <source>
        <dbReference type="SAM" id="Coils"/>
    </source>
</evidence>
<dbReference type="EMBL" id="LMTZ01000127">
    <property type="protein sequence ID" value="KST64184.1"/>
    <property type="molecule type" value="Genomic_DNA"/>
</dbReference>
<evidence type="ECO:0000313" key="3">
    <source>
        <dbReference type="EMBL" id="KST64184.1"/>
    </source>
</evidence>
<dbReference type="InterPro" id="IPR036775">
    <property type="entry name" value="DNA_pol_Y-fam_lit_finger_sf"/>
</dbReference>
<feature type="coiled-coil region" evidence="1">
    <location>
        <begin position="7"/>
        <end position="34"/>
    </location>
</feature>
<dbReference type="GO" id="GO:0009432">
    <property type="term" value="P:SOS response"/>
    <property type="evidence" value="ECO:0007669"/>
    <property type="project" value="TreeGrafter"/>
</dbReference>
<keyword evidence="4" id="KW-1185">Reference proteome</keyword>
<evidence type="ECO:0000259" key="2">
    <source>
        <dbReference type="Pfam" id="PF11799"/>
    </source>
</evidence>
<dbReference type="RefSeq" id="WP_027846432.1">
    <property type="nucleotide sequence ID" value="NZ_LMTZ01000127.1"/>
</dbReference>
<dbReference type="InterPro" id="IPR050116">
    <property type="entry name" value="DNA_polymerase-Y"/>
</dbReference>
<dbReference type="Proteomes" id="UP000053372">
    <property type="component" value="Unassembled WGS sequence"/>
</dbReference>
<dbReference type="OrthoDB" id="9808813at2"/>
<dbReference type="GO" id="GO:0003887">
    <property type="term" value="F:DNA-directed DNA polymerase activity"/>
    <property type="evidence" value="ECO:0007669"/>
    <property type="project" value="TreeGrafter"/>
</dbReference>
<dbReference type="PANTHER" id="PTHR11076">
    <property type="entry name" value="DNA REPAIR POLYMERASE UMUC / TRANSFERASE FAMILY MEMBER"/>
    <property type="match status" value="1"/>
</dbReference>
<keyword evidence="1" id="KW-0175">Coiled coil</keyword>
<dbReference type="GO" id="GO:0003684">
    <property type="term" value="F:damaged DNA binding"/>
    <property type="evidence" value="ECO:0007669"/>
    <property type="project" value="InterPro"/>
</dbReference>
<dbReference type="GO" id="GO:0042276">
    <property type="term" value="P:error-prone translesion synthesis"/>
    <property type="evidence" value="ECO:0007669"/>
    <property type="project" value="TreeGrafter"/>
</dbReference>
<organism evidence="3 4">
    <name type="scientific">Mastigocoleus testarum BC008</name>
    <dbReference type="NCBI Taxonomy" id="371196"/>
    <lineage>
        <taxon>Bacteria</taxon>
        <taxon>Bacillati</taxon>
        <taxon>Cyanobacteriota</taxon>
        <taxon>Cyanophyceae</taxon>
        <taxon>Nostocales</taxon>
        <taxon>Hapalosiphonaceae</taxon>
        <taxon>Mastigocoleus</taxon>
    </lineage>
</organism>
<evidence type="ECO:0000313" key="4">
    <source>
        <dbReference type="Proteomes" id="UP000053372"/>
    </source>
</evidence>
<dbReference type="GO" id="GO:0005829">
    <property type="term" value="C:cytosol"/>
    <property type="evidence" value="ECO:0007669"/>
    <property type="project" value="TreeGrafter"/>
</dbReference>
<dbReference type="PANTHER" id="PTHR11076:SF33">
    <property type="entry name" value="DNA POLYMERASE KAPPA"/>
    <property type="match status" value="1"/>
</dbReference>
<dbReference type="InterPro" id="IPR017961">
    <property type="entry name" value="DNA_pol_Y-fam_little_finger"/>
</dbReference>
<dbReference type="AlphaFoldDB" id="A0A0V7ZI51"/>